<feature type="transmembrane region" description="Helical" evidence="1">
    <location>
        <begin position="170"/>
        <end position="190"/>
    </location>
</feature>
<evidence type="ECO:0000313" key="2">
    <source>
        <dbReference type="EMBL" id="GMI37643.1"/>
    </source>
</evidence>
<name>A0ABQ6N0G8_9STRA</name>
<keyword evidence="1" id="KW-0812">Transmembrane</keyword>
<proteinExistence type="predicted"/>
<keyword evidence="3" id="KW-1185">Reference proteome</keyword>
<evidence type="ECO:0000256" key="1">
    <source>
        <dbReference type="SAM" id="Phobius"/>
    </source>
</evidence>
<feature type="transmembrane region" description="Helical" evidence="1">
    <location>
        <begin position="269"/>
        <end position="292"/>
    </location>
</feature>
<gene>
    <name evidence="2" type="ORF">TeGR_g9557</name>
</gene>
<feature type="transmembrane region" description="Helical" evidence="1">
    <location>
        <begin position="228"/>
        <end position="248"/>
    </location>
</feature>
<keyword evidence="1" id="KW-0472">Membrane</keyword>
<accession>A0ABQ6N0G8</accession>
<dbReference type="Proteomes" id="UP001165060">
    <property type="component" value="Unassembled WGS sequence"/>
</dbReference>
<organism evidence="2 3">
    <name type="scientific">Tetraparma gracilis</name>
    <dbReference type="NCBI Taxonomy" id="2962635"/>
    <lineage>
        <taxon>Eukaryota</taxon>
        <taxon>Sar</taxon>
        <taxon>Stramenopiles</taxon>
        <taxon>Ochrophyta</taxon>
        <taxon>Bolidophyceae</taxon>
        <taxon>Parmales</taxon>
        <taxon>Triparmaceae</taxon>
        <taxon>Tetraparma</taxon>
    </lineage>
</organism>
<sequence>TGECERGYYCDAGSFSATQTTCPVGNFCAAGTLSPEVCPDDYARTCDMADGELCPDGTLCLDRRCSGLNLTAIKCGNECDAEGGASDVQAYDPATCSSLFAAGFRSIGEPGCEPGTVCAGFHHIESKLSALYNLNLADAIFECIGAVVTVTYMCANEADNHGLTIWANRFNVYVLLAVDVILQIAVLIVGHDSELYADLQEIQDARCWSVYSDAQMALNDMRGDLKNILVLGWLEFIIVIIGLAFAIFDRMKEDKEEKSDHSWQTRLTLVISVVMIFFDVLLSIVDFTVFTVDSKAEFDKFLESIDEDESSGAFSAFPKVS</sequence>
<feature type="non-terminal residue" evidence="2">
    <location>
        <position position="1"/>
    </location>
</feature>
<comment type="caution">
    <text evidence="2">The sequence shown here is derived from an EMBL/GenBank/DDBJ whole genome shotgun (WGS) entry which is preliminary data.</text>
</comment>
<evidence type="ECO:0000313" key="3">
    <source>
        <dbReference type="Proteomes" id="UP001165060"/>
    </source>
</evidence>
<keyword evidence="1" id="KW-1133">Transmembrane helix</keyword>
<protein>
    <submittedName>
        <fullName evidence="2">Uncharacterized protein</fullName>
    </submittedName>
</protein>
<dbReference type="EMBL" id="BRYB01004830">
    <property type="protein sequence ID" value="GMI37643.1"/>
    <property type="molecule type" value="Genomic_DNA"/>
</dbReference>
<reference evidence="2 3" key="1">
    <citation type="journal article" date="2023" name="Commun. Biol.">
        <title>Genome analysis of Parmales, the sister group of diatoms, reveals the evolutionary specialization of diatoms from phago-mixotrophs to photoautotrophs.</title>
        <authorList>
            <person name="Ban H."/>
            <person name="Sato S."/>
            <person name="Yoshikawa S."/>
            <person name="Yamada K."/>
            <person name="Nakamura Y."/>
            <person name="Ichinomiya M."/>
            <person name="Sato N."/>
            <person name="Blanc-Mathieu R."/>
            <person name="Endo H."/>
            <person name="Kuwata A."/>
            <person name="Ogata H."/>
        </authorList>
    </citation>
    <scope>NUCLEOTIDE SEQUENCE [LARGE SCALE GENOMIC DNA]</scope>
</reference>